<evidence type="ECO:0000313" key="3">
    <source>
        <dbReference type="EMBL" id="MVN23458.1"/>
    </source>
</evidence>
<dbReference type="PANTHER" id="PTHR13887">
    <property type="entry name" value="GLUTATHIONE S-TRANSFERASE KAPPA"/>
    <property type="match status" value="1"/>
</dbReference>
<dbReference type="RefSeq" id="WP_157569710.1">
    <property type="nucleotide sequence ID" value="NZ_WPIK01000027.1"/>
</dbReference>
<organism evidence="3 4">
    <name type="scientific">Mucilaginibacter arboris</name>
    <dbReference type="NCBI Taxonomy" id="2682090"/>
    <lineage>
        <taxon>Bacteria</taxon>
        <taxon>Pseudomonadati</taxon>
        <taxon>Bacteroidota</taxon>
        <taxon>Sphingobacteriia</taxon>
        <taxon>Sphingobacteriales</taxon>
        <taxon>Sphingobacteriaceae</taxon>
        <taxon>Mucilaginibacter</taxon>
    </lineage>
</organism>
<dbReference type="InterPro" id="IPR012336">
    <property type="entry name" value="Thioredoxin-like_fold"/>
</dbReference>
<dbReference type="SUPFAM" id="SSF52833">
    <property type="entry name" value="Thioredoxin-like"/>
    <property type="match status" value="1"/>
</dbReference>
<comment type="similarity">
    <text evidence="1">Belongs to the thioredoxin family. DsbA subfamily.</text>
</comment>
<proteinExistence type="inferred from homology"/>
<dbReference type="Pfam" id="PF13462">
    <property type="entry name" value="Thioredoxin_4"/>
    <property type="match status" value="1"/>
</dbReference>
<comment type="caution">
    <text evidence="3">The sequence shown here is derived from an EMBL/GenBank/DDBJ whole genome shotgun (WGS) entry which is preliminary data.</text>
</comment>
<name>A0A7K1T1Q9_9SPHI</name>
<dbReference type="EMBL" id="WPIK01000027">
    <property type="protein sequence ID" value="MVN23458.1"/>
    <property type="molecule type" value="Genomic_DNA"/>
</dbReference>
<evidence type="ECO:0000256" key="1">
    <source>
        <dbReference type="ARBA" id="ARBA00005791"/>
    </source>
</evidence>
<dbReference type="Gene3D" id="3.40.30.10">
    <property type="entry name" value="Glutaredoxin"/>
    <property type="match status" value="1"/>
</dbReference>
<dbReference type="PANTHER" id="PTHR13887:SF55">
    <property type="entry name" value="SLR0313 PROTEIN"/>
    <property type="match status" value="1"/>
</dbReference>
<protein>
    <submittedName>
        <fullName evidence="3">Thioredoxin domain-containing protein</fullName>
    </submittedName>
</protein>
<dbReference type="Proteomes" id="UP000462014">
    <property type="component" value="Unassembled WGS sequence"/>
</dbReference>
<evidence type="ECO:0000259" key="2">
    <source>
        <dbReference type="Pfam" id="PF13462"/>
    </source>
</evidence>
<accession>A0A7K1T1Q9</accession>
<gene>
    <name evidence="3" type="ORF">GO621_18195</name>
</gene>
<keyword evidence="4" id="KW-1185">Reference proteome</keyword>
<feature type="domain" description="Thioredoxin-like fold" evidence="2">
    <location>
        <begin position="12"/>
        <end position="159"/>
    </location>
</feature>
<reference evidence="3 4" key="1">
    <citation type="submission" date="2019-12" db="EMBL/GenBank/DDBJ databases">
        <title>Mucilaginibacter sp. HMF7410 genome sequencing and assembly.</title>
        <authorList>
            <person name="Kang H."/>
            <person name="Cha I."/>
            <person name="Kim H."/>
            <person name="Joh K."/>
        </authorList>
    </citation>
    <scope>NUCLEOTIDE SEQUENCE [LARGE SCALE GENOMIC DNA]</scope>
    <source>
        <strain evidence="3 4">HMF7410</strain>
    </source>
</reference>
<evidence type="ECO:0000313" key="4">
    <source>
        <dbReference type="Proteomes" id="UP000462014"/>
    </source>
</evidence>
<dbReference type="AlphaFoldDB" id="A0A7K1T1Q9"/>
<dbReference type="InterPro" id="IPR036249">
    <property type="entry name" value="Thioredoxin-like_sf"/>
</dbReference>
<sequence>MSSQLKPPVSQADHEQGTAAASIEIVEYGDFQCSYCGAAYLVIKKIQQVFGNQIRFVFRNFPLTEVHPQATIAATAAEAAAQQHKYWEMHDLIYENQAELNEGFLYQLAEQLGLETTKFEKDMQDQSIQAKIESDFESGMRSGVSGTPTFFVNGEKFDGGAEDLFDMLKENAA</sequence>